<dbReference type="PANTHER" id="PTHR44809:SF1">
    <property type="entry name" value="PROTEIN O-MANNOSYL-TRANSFERASE TMTC1"/>
    <property type="match status" value="1"/>
</dbReference>
<dbReference type="InterPro" id="IPR011990">
    <property type="entry name" value="TPR-like_helical_dom_sf"/>
</dbReference>
<dbReference type="RefSeq" id="WP_194115575.1">
    <property type="nucleotide sequence ID" value="NZ_JADFUA010000003.1"/>
</dbReference>
<dbReference type="PANTHER" id="PTHR44809">
    <property type="match status" value="1"/>
</dbReference>
<dbReference type="SMART" id="SM00028">
    <property type="entry name" value="TPR"/>
    <property type="match status" value="5"/>
</dbReference>
<dbReference type="Gene3D" id="1.25.40.10">
    <property type="entry name" value="Tetratricopeptide repeat domain"/>
    <property type="match status" value="1"/>
</dbReference>
<dbReference type="SUPFAM" id="SSF48452">
    <property type="entry name" value="TPR-like"/>
    <property type="match status" value="1"/>
</dbReference>
<dbReference type="EMBL" id="JADFUA010000003">
    <property type="protein sequence ID" value="MBE9609052.1"/>
    <property type="molecule type" value="Genomic_DNA"/>
</dbReference>
<reference evidence="2 3" key="1">
    <citation type="submission" date="2020-10" db="EMBL/GenBank/DDBJ databases">
        <title>The genome sequence of Chitinilyticum litopenaei 4Y14.</title>
        <authorList>
            <person name="Liu Y."/>
        </authorList>
    </citation>
    <scope>NUCLEOTIDE SEQUENCE [LARGE SCALE GENOMIC DNA]</scope>
    <source>
        <strain evidence="2 3">4Y14</strain>
    </source>
</reference>
<accession>A0A8J7K1S5</accession>
<keyword evidence="3" id="KW-1185">Reference proteome</keyword>
<feature type="repeat" description="TPR" evidence="1">
    <location>
        <begin position="71"/>
        <end position="104"/>
    </location>
</feature>
<protein>
    <submittedName>
        <fullName evidence="2">Tetratricopeptide repeat protein</fullName>
    </submittedName>
</protein>
<dbReference type="InterPro" id="IPR019734">
    <property type="entry name" value="TPR_rpt"/>
</dbReference>
<evidence type="ECO:0000313" key="3">
    <source>
        <dbReference type="Proteomes" id="UP000604481"/>
    </source>
</evidence>
<name>A0A8J7K1S5_9NEIS</name>
<keyword evidence="1" id="KW-0802">TPR repeat</keyword>
<dbReference type="SUPFAM" id="SSF53756">
    <property type="entry name" value="UDP-Glycosyltransferase/glycogen phosphorylase"/>
    <property type="match status" value="1"/>
</dbReference>
<sequence>MSFRSHAQLAQDAVSRGDWHAAERLLVLALQAEPGHPGLLLNLGNVLNQQGEAQRAAECWQQAAVRVPDWPDPLFNLGNLALRQQQPEAAISAYRAALQREPAHADTLHNLGECHFRLEQYDDAKLAWRHALRLRPAHAATRVNLARVLRMHGDYAEARALLEGVPSHAGEYGLACYALGTLDLLEARWESGWARYEARLPLFGAPMPQQLPCWKGEPLPEDAHLLLMGEQGFGDMLQFARFISGLRARVPRLTVIVPAALVGLLRINLPRDIAVASEWNESAGYTHYLPYMSMAAVLGVDSGSLDARAYLQAPESEAQFWHARRRQLGDANPVIGLAWQGNPAQEDNARRSIPPAQLAPLLALPVQWVSLQKGVSAPAGVLNWVDECADFADTAALLTALDGVVTVCTSVVHLAGALGVPTLLLSRKDADWRWGLTDVQSHWYDSVRILRQQELGQWSAPLAQAAEFLRRQ</sequence>
<dbReference type="Proteomes" id="UP000604481">
    <property type="component" value="Unassembled WGS sequence"/>
</dbReference>
<dbReference type="Gene3D" id="3.40.50.2000">
    <property type="entry name" value="Glycogen Phosphorylase B"/>
    <property type="match status" value="1"/>
</dbReference>
<dbReference type="AlphaFoldDB" id="A0A8J7K1S5"/>
<evidence type="ECO:0000256" key="1">
    <source>
        <dbReference type="PROSITE-ProRule" id="PRU00339"/>
    </source>
</evidence>
<comment type="caution">
    <text evidence="2">The sequence shown here is derived from an EMBL/GenBank/DDBJ whole genome shotgun (WGS) entry which is preliminary data.</text>
</comment>
<feature type="repeat" description="TPR" evidence="1">
    <location>
        <begin position="105"/>
        <end position="138"/>
    </location>
</feature>
<dbReference type="InterPro" id="IPR052943">
    <property type="entry name" value="TMTC_O-mannosyl-trnsfr"/>
</dbReference>
<organism evidence="2 3">
    <name type="scientific">Chitinilyticum piscinae</name>
    <dbReference type="NCBI Taxonomy" id="2866724"/>
    <lineage>
        <taxon>Bacteria</taxon>
        <taxon>Pseudomonadati</taxon>
        <taxon>Pseudomonadota</taxon>
        <taxon>Betaproteobacteria</taxon>
        <taxon>Neisseriales</taxon>
        <taxon>Chitinibacteraceae</taxon>
        <taxon>Chitinilyticum</taxon>
    </lineage>
</organism>
<dbReference type="Pfam" id="PF13432">
    <property type="entry name" value="TPR_16"/>
    <property type="match status" value="2"/>
</dbReference>
<dbReference type="PROSITE" id="PS50005">
    <property type="entry name" value="TPR"/>
    <property type="match status" value="2"/>
</dbReference>
<evidence type="ECO:0000313" key="2">
    <source>
        <dbReference type="EMBL" id="MBE9609052.1"/>
    </source>
</evidence>
<proteinExistence type="predicted"/>
<gene>
    <name evidence="2" type="ORF">INR99_06805</name>
</gene>
<dbReference type="Pfam" id="PF13374">
    <property type="entry name" value="TPR_10"/>
    <property type="match status" value="1"/>
</dbReference>